<reference evidence="9" key="1">
    <citation type="submission" date="2017-01" db="EMBL/GenBank/DDBJ databases">
        <authorList>
            <person name="Mah S.A."/>
            <person name="Swanson W.J."/>
            <person name="Moy G.W."/>
            <person name="Vacquier V.D."/>
        </authorList>
    </citation>
    <scope>NUCLEOTIDE SEQUENCE [LARGE SCALE GENOMIC DNA]</scope>
    <source>
        <strain evidence="9">124861</strain>
    </source>
</reference>
<keyword evidence="4" id="KW-0130">Cell adhesion</keyword>
<evidence type="ECO:0000256" key="7">
    <source>
        <dbReference type="SAM" id="Phobius"/>
    </source>
</evidence>
<dbReference type="SUPFAM" id="SSF54523">
    <property type="entry name" value="Pili subunits"/>
    <property type="match status" value="1"/>
</dbReference>
<protein>
    <recommendedName>
        <fullName evidence="10">Type IV pilin structural subunit</fullName>
    </recommendedName>
</protein>
<evidence type="ECO:0000256" key="1">
    <source>
        <dbReference type="ARBA" id="ARBA00005233"/>
    </source>
</evidence>
<keyword evidence="3" id="KW-0488">Methylation</keyword>
<dbReference type="Proteomes" id="UP000193303">
    <property type="component" value="Unassembled WGS sequence"/>
</dbReference>
<dbReference type="Pfam" id="PF00114">
    <property type="entry name" value="Pilin"/>
    <property type="match status" value="1"/>
</dbReference>
<comment type="similarity">
    <text evidence="1 6">Belongs to the N-Me-Phe pilin family.</text>
</comment>
<evidence type="ECO:0000256" key="6">
    <source>
        <dbReference type="RuleBase" id="RU000389"/>
    </source>
</evidence>
<name>A0A1X3DGU3_9NEIS</name>
<keyword evidence="5" id="KW-1015">Disulfide bond</keyword>
<keyword evidence="7" id="KW-0812">Transmembrane</keyword>
<evidence type="ECO:0000256" key="3">
    <source>
        <dbReference type="ARBA" id="ARBA00022481"/>
    </source>
</evidence>
<dbReference type="Gene3D" id="3.30.700.10">
    <property type="entry name" value="Glycoprotein, Type 4 Pilin"/>
    <property type="match status" value="1"/>
</dbReference>
<proteinExistence type="inferred from homology"/>
<evidence type="ECO:0000313" key="8">
    <source>
        <dbReference type="EMBL" id="OSI19066.1"/>
    </source>
</evidence>
<comment type="caution">
    <text evidence="8">The sequence shown here is derived from an EMBL/GenBank/DDBJ whole genome shotgun (WGS) entry which is preliminary data.</text>
</comment>
<feature type="transmembrane region" description="Helical" evidence="7">
    <location>
        <begin position="12"/>
        <end position="35"/>
    </location>
</feature>
<dbReference type="EMBL" id="MTAB01000020">
    <property type="protein sequence ID" value="OSI19066.1"/>
    <property type="molecule type" value="Genomic_DNA"/>
</dbReference>
<dbReference type="AlphaFoldDB" id="A0A1X3DGU3"/>
<gene>
    <name evidence="8" type="ORF">BV912_08620</name>
</gene>
<dbReference type="Pfam" id="PF07963">
    <property type="entry name" value="N_methyl"/>
    <property type="match status" value="1"/>
</dbReference>
<sequence length="184" mass="19383">MKFFNKGFVKGFTLIELMVVVAIIGVLAALALPAYQDFVIRTRIAEGIGMIAPFKSEIVIDGRTSATYLNATITEMNTRNGNTGASSKYVDSIQADPVSGVITISYNASAVGLNANANTLVFTPLVRKTGAAGFDTLPQAFAAANMGIIVWACASDTHLNADEHGLLPIQTGTLPAKFAPAECR</sequence>
<evidence type="ECO:0000256" key="2">
    <source>
        <dbReference type="ARBA" id="ARBA00011156"/>
    </source>
</evidence>
<dbReference type="OrthoDB" id="8607132at2"/>
<keyword evidence="6" id="KW-0281">Fimbrium</keyword>
<evidence type="ECO:0008006" key="10">
    <source>
        <dbReference type="Google" id="ProtNLM"/>
    </source>
</evidence>
<dbReference type="NCBIfam" id="TIGR02532">
    <property type="entry name" value="IV_pilin_GFxxxE"/>
    <property type="match status" value="1"/>
</dbReference>
<evidence type="ECO:0000256" key="5">
    <source>
        <dbReference type="ARBA" id="ARBA00023157"/>
    </source>
</evidence>
<keyword evidence="7" id="KW-1133">Transmembrane helix</keyword>
<dbReference type="InterPro" id="IPR045584">
    <property type="entry name" value="Pilin-like"/>
</dbReference>
<dbReference type="RefSeq" id="WP_085359911.1">
    <property type="nucleotide sequence ID" value="NZ_MTAB01000020.1"/>
</dbReference>
<dbReference type="InterPro" id="IPR012902">
    <property type="entry name" value="N_methyl_site"/>
</dbReference>
<evidence type="ECO:0000313" key="9">
    <source>
        <dbReference type="Proteomes" id="UP000193303"/>
    </source>
</evidence>
<organism evidence="8 9">
    <name type="scientific">Neisseria dumasiana</name>
    <dbReference type="NCBI Taxonomy" id="1931275"/>
    <lineage>
        <taxon>Bacteria</taxon>
        <taxon>Pseudomonadati</taxon>
        <taxon>Pseudomonadota</taxon>
        <taxon>Betaproteobacteria</taxon>
        <taxon>Neisseriales</taxon>
        <taxon>Neisseriaceae</taxon>
        <taxon>Neisseria</taxon>
    </lineage>
</organism>
<evidence type="ECO:0000256" key="4">
    <source>
        <dbReference type="ARBA" id="ARBA00022889"/>
    </source>
</evidence>
<dbReference type="InterPro" id="IPR001082">
    <property type="entry name" value="Pilin"/>
</dbReference>
<comment type="subunit">
    <text evidence="2">The pili are polar flexible filaments of about 5.4 nanometers diameter and 2.5 micrometers average length; they consist of only a single polypeptide chain arranged in a helical configuration of five subunits per turn in the assembled pilus.</text>
</comment>
<accession>A0A1X3DGU3</accession>
<dbReference type="GO" id="GO:0007155">
    <property type="term" value="P:cell adhesion"/>
    <property type="evidence" value="ECO:0007669"/>
    <property type="project" value="UniProtKB-KW"/>
</dbReference>
<dbReference type="PROSITE" id="PS00409">
    <property type="entry name" value="PROKAR_NTER_METHYL"/>
    <property type="match status" value="1"/>
</dbReference>
<keyword evidence="7" id="KW-0472">Membrane</keyword>
<dbReference type="GO" id="GO:0009289">
    <property type="term" value="C:pilus"/>
    <property type="evidence" value="ECO:0007669"/>
    <property type="project" value="InterPro"/>
</dbReference>